<keyword evidence="10 13" id="KW-0143">Chaperone</keyword>
<dbReference type="InterPro" id="IPR019998">
    <property type="entry name" value="Membr_insert_YidC"/>
</dbReference>
<evidence type="ECO:0000256" key="9">
    <source>
        <dbReference type="ARBA" id="ARBA00023136"/>
    </source>
</evidence>
<proteinExistence type="inferred from homology"/>
<evidence type="ECO:0000256" key="13">
    <source>
        <dbReference type="HAMAP-Rule" id="MF_01810"/>
    </source>
</evidence>
<keyword evidence="4 13" id="KW-0813">Transport</keyword>
<evidence type="ECO:0000256" key="3">
    <source>
        <dbReference type="ARBA" id="ARBA00015325"/>
    </source>
</evidence>
<keyword evidence="7 13" id="KW-0653">Protein transport</keyword>
<evidence type="ECO:0000256" key="2">
    <source>
        <dbReference type="ARBA" id="ARBA00010527"/>
    </source>
</evidence>
<dbReference type="PANTHER" id="PTHR12428">
    <property type="entry name" value="OXA1"/>
    <property type="match status" value="1"/>
</dbReference>
<accession>A0ABY7NQD6</accession>
<keyword evidence="5 13" id="KW-1003">Cell membrane</keyword>
<evidence type="ECO:0000256" key="8">
    <source>
        <dbReference type="ARBA" id="ARBA00022989"/>
    </source>
</evidence>
<dbReference type="PANTHER" id="PTHR12428:SF65">
    <property type="entry name" value="CYTOCHROME C OXIDASE ASSEMBLY PROTEIN COX18, MITOCHONDRIAL"/>
    <property type="match status" value="1"/>
</dbReference>
<comment type="similarity">
    <text evidence="2 13">Belongs to the OXA1/ALB3/YidC family. Type 1 subfamily.</text>
</comment>
<reference evidence="16 17" key="1">
    <citation type="submission" date="2022-12" db="EMBL/GenBank/DDBJ databases">
        <title>Sphingomonas abieness sp. nov., an endophytic bacterium isolated from Abies koreana.</title>
        <authorList>
            <person name="Jiang L."/>
            <person name="Lee J."/>
        </authorList>
    </citation>
    <scope>NUCLEOTIDE SEQUENCE [LARGE SCALE GENOMIC DNA]</scope>
    <source>
        <strain evidence="17">PAMB 00755</strain>
    </source>
</reference>
<evidence type="ECO:0000256" key="7">
    <source>
        <dbReference type="ARBA" id="ARBA00022927"/>
    </source>
</evidence>
<evidence type="ECO:0000259" key="15">
    <source>
        <dbReference type="Pfam" id="PF14849"/>
    </source>
</evidence>
<keyword evidence="6 13" id="KW-0812">Transmembrane</keyword>
<protein>
    <recommendedName>
        <fullName evidence="3 13">Membrane protein insertase YidC</fullName>
    </recommendedName>
    <alternativeName>
        <fullName evidence="12 13">Foldase YidC</fullName>
    </alternativeName>
    <alternativeName>
        <fullName evidence="11 13">Membrane integrase YidC</fullName>
    </alternativeName>
    <alternativeName>
        <fullName evidence="13">Membrane protein YidC</fullName>
    </alternativeName>
</protein>
<feature type="domain" description="Membrane insertase YidC/Oxa/ALB C-terminal" evidence="14">
    <location>
        <begin position="359"/>
        <end position="557"/>
    </location>
</feature>
<dbReference type="HAMAP" id="MF_01810">
    <property type="entry name" value="YidC_type1"/>
    <property type="match status" value="1"/>
</dbReference>
<evidence type="ECO:0000256" key="12">
    <source>
        <dbReference type="ARBA" id="ARBA00033342"/>
    </source>
</evidence>
<evidence type="ECO:0000313" key="17">
    <source>
        <dbReference type="Proteomes" id="UP001210865"/>
    </source>
</evidence>
<keyword evidence="9 13" id="KW-0472">Membrane</keyword>
<feature type="domain" description="Membrane insertase YidC N-terminal" evidence="15">
    <location>
        <begin position="73"/>
        <end position="348"/>
    </location>
</feature>
<dbReference type="Gene3D" id="2.70.98.90">
    <property type="match status" value="1"/>
</dbReference>
<feature type="transmembrane region" description="Helical" evidence="13">
    <location>
        <begin position="422"/>
        <end position="442"/>
    </location>
</feature>
<keyword evidence="8 13" id="KW-1133">Transmembrane helix</keyword>
<gene>
    <name evidence="13 16" type="primary">yidC</name>
    <name evidence="16" type="ORF">PBT88_05575</name>
</gene>
<evidence type="ECO:0000256" key="1">
    <source>
        <dbReference type="ARBA" id="ARBA00004429"/>
    </source>
</evidence>
<dbReference type="EMBL" id="CP115174">
    <property type="protein sequence ID" value="WBO23598.1"/>
    <property type="molecule type" value="Genomic_DNA"/>
</dbReference>
<evidence type="ECO:0000256" key="10">
    <source>
        <dbReference type="ARBA" id="ARBA00023186"/>
    </source>
</evidence>
<feature type="transmembrane region" description="Helical" evidence="13">
    <location>
        <begin position="359"/>
        <end position="378"/>
    </location>
</feature>
<evidence type="ECO:0000256" key="11">
    <source>
        <dbReference type="ARBA" id="ARBA00033245"/>
    </source>
</evidence>
<dbReference type="RefSeq" id="WP_270078230.1">
    <property type="nucleotide sequence ID" value="NZ_CP115174.1"/>
</dbReference>
<dbReference type="NCBIfam" id="TIGR03593">
    <property type="entry name" value="yidC_nterm"/>
    <property type="match status" value="1"/>
</dbReference>
<dbReference type="CDD" id="cd19961">
    <property type="entry name" value="EcYidC-like_peri"/>
    <property type="match status" value="1"/>
</dbReference>
<comment type="function">
    <text evidence="13">Required for the insertion and/or proper folding and/or complex formation of integral membrane proteins into the membrane. Involved in integration of membrane proteins that insert both dependently and independently of the Sec translocase complex, as well as at least some lipoproteins. Aids folding of multispanning membrane proteins.</text>
</comment>
<comment type="subcellular location">
    <subcellularLocation>
        <location evidence="1">Cell inner membrane</location>
        <topology evidence="1">Multi-pass membrane protein</topology>
    </subcellularLocation>
    <subcellularLocation>
        <location evidence="13">Cell membrane</location>
        <topology evidence="13">Multi-pass membrane protein</topology>
    </subcellularLocation>
</comment>
<evidence type="ECO:0000256" key="5">
    <source>
        <dbReference type="ARBA" id="ARBA00022475"/>
    </source>
</evidence>
<dbReference type="InterPro" id="IPR047196">
    <property type="entry name" value="YidC_ALB_C"/>
</dbReference>
<sequence length="564" mass="62385">MNEQRNMITALVLSALVLLGWALLSDKFFPTANKPATQIVNGKTVPLTPPAVAAANAPAQVQDRNKVLAQTPRVKILTPKLAGSIDLKGAQIDDLTLTTQRDTIAKDSPPVRLFSPQGTKDAYFAGFGWSGQNVALPDANTLWTATGDVLAPGKPVTLTWNNQQGQGFAIKLSVDENYLFTVQQSVTNGAGRPIALRPYSLVSRTGPSKDPSSWQAHVGPIGVMGGIAQYKTNWKDLDEAGAAGQKFQSTGGWLGFSDKYWLAAVIPDPKAQVDAAFASASGQYQAEFSPAAAPVAPNQTATTTSYLFAGGKDATLLDTYDDRYHFDKLDHAIDWGWFRIVEKPIFYLLDWLFRQVGNFGVAILLLTVIVRAIMFPIAQKQFRSANAMKAVQPKMKALQERHKEDKPRLQEEMMKLYREEKINPLAGCLPVLLQIPIFFSLYKVLTLTLEMRHQPFVLWIKDLSAPDPLTPVNLFGFLPFEPTGFLHLSVLAILLGGTMWLQFKFNPQMNMDPTQKQIFALMPWFMMFIMSPFAAGLQIYYIASNLITVGQMQLLNRRSPKTST</sequence>
<dbReference type="Pfam" id="PF14849">
    <property type="entry name" value="YidC_periplas"/>
    <property type="match status" value="1"/>
</dbReference>
<feature type="transmembrane region" description="Helical" evidence="13">
    <location>
        <begin position="524"/>
        <end position="543"/>
    </location>
</feature>
<dbReference type="InterPro" id="IPR038221">
    <property type="entry name" value="YidC_periplasmic_sf"/>
</dbReference>
<dbReference type="NCBIfam" id="NF002353">
    <property type="entry name" value="PRK01318.1-4"/>
    <property type="match status" value="1"/>
</dbReference>
<dbReference type="InterPro" id="IPR001708">
    <property type="entry name" value="YidC/ALB3/OXA1/COX18"/>
</dbReference>
<comment type="subunit">
    <text evidence="13">Interacts with the Sec translocase complex via SecD. Specifically interacts with transmembrane segments of nascent integral membrane proteins during membrane integration.</text>
</comment>
<dbReference type="PRINTS" id="PR01900">
    <property type="entry name" value="YIDCPROTEIN"/>
</dbReference>
<evidence type="ECO:0000256" key="4">
    <source>
        <dbReference type="ARBA" id="ARBA00022448"/>
    </source>
</evidence>
<dbReference type="NCBIfam" id="TIGR03592">
    <property type="entry name" value="yidC_oxa1_cterm"/>
    <property type="match status" value="1"/>
</dbReference>
<dbReference type="Proteomes" id="UP001210865">
    <property type="component" value="Chromosome"/>
</dbReference>
<dbReference type="PRINTS" id="PR00701">
    <property type="entry name" value="60KDINNERMP"/>
</dbReference>
<evidence type="ECO:0000259" key="14">
    <source>
        <dbReference type="Pfam" id="PF02096"/>
    </source>
</evidence>
<feature type="transmembrane region" description="Helical" evidence="13">
    <location>
        <begin position="484"/>
        <end position="503"/>
    </location>
</feature>
<keyword evidence="17" id="KW-1185">Reference proteome</keyword>
<evidence type="ECO:0000313" key="16">
    <source>
        <dbReference type="EMBL" id="WBO23598.1"/>
    </source>
</evidence>
<name>A0ABY7NQD6_9SPHN</name>
<dbReference type="CDD" id="cd20070">
    <property type="entry name" value="5TM_YidC_Alb3"/>
    <property type="match status" value="1"/>
</dbReference>
<dbReference type="InterPro" id="IPR028055">
    <property type="entry name" value="YidC/Oxa/ALB_C"/>
</dbReference>
<dbReference type="Pfam" id="PF02096">
    <property type="entry name" value="60KD_IMP"/>
    <property type="match status" value="1"/>
</dbReference>
<dbReference type="InterPro" id="IPR028053">
    <property type="entry name" value="Membr_insert_YidC_N"/>
</dbReference>
<organism evidence="16 17">
    <name type="scientific">Sphingomonas abietis</name>
    <dbReference type="NCBI Taxonomy" id="3012344"/>
    <lineage>
        <taxon>Bacteria</taxon>
        <taxon>Pseudomonadati</taxon>
        <taxon>Pseudomonadota</taxon>
        <taxon>Alphaproteobacteria</taxon>
        <taxon>Sphingomonadales</taxon>
        <taxon>Sphingomonadaceae</taxon>
        <taxon>Sphingomonas</taxon>
    </lineage>
</organism>
<evidence type="ECO:0000256" key="6">
    <source>
        <dbReference type="ARBA" id="ARBA00022692"/>
    </source>
</evidence>